<gene>
    <name evidence="3" type="ORF">K470DRAFT_217306</name>
</gene>
<dbReference type="OrthoDB" id="294251at2759"/>
<dbReference type="Gene3D" id="1.10.8.270">
    <property type="entry name" value="putative rabgap domain of human tbc1 domain family member 14 like domains"/>
    <property type="match status" value="1"/>
</dbReference>
<dbReference type="EMBL" id="MU005983">
    <property type="protein sequence ID" value="KAF2860318.1"/>
    <property type="molecule type" value="Genomic_DNA"/>
</dbReference>
<dbReference type="SMART" id="SM00164">
    <property type="entry name" value="TBC"/>
    <property type="match status" value="1"/>
</dbReference>
<evidence type="ECO:0000256" key="1">
    <source>
        <dbReference type="SAM" id="MobiDB-lite"/>
    </source>
</evidence>
<dbReference type="GO" id="GO:0005096">
    <property type="term" value="F:GTPase activator activity"/>
    <property type="evidence" value="ECO:0007669"/>
    <property type="project" value="TreeGrafter"/>
</dbReference>
<dbReference type="InterPro" id="IPR035969">
    <property type="entry name" value="Rab-GAP_TBC_sf"/>
</dbReference>
<dbReference type="InterPro" id="IPR050302">
    <property type="entry name" value="Rab_GAP_TBC_domain"/>
</dbReference>
<protein>
    <submittedName>
        <fullName evidence="3">RabGAP/TBC</fullName>
    </submittedName>
</protein>
<feature type="compositionally biased region" description="Basic and acidic residues" evidence="1">
    <location>
        <begin position="435"/>
        <end position="447"/>
    </location>
</feature>
<organism evidence="3 4">
    <name type="scientific">Piedraia hortae CBS 480.64</name>
    <dbReference type="NCBI Taxonomy" id="1314780"/>
    <lineage>
        <taxon>Eukaryota</taxon>
        <taxon>Fungi</taxon>
        <taxon>Dikarya</taxon>
        <taxon>Ascomycota</taxon>
        <taxon>Pezizomycotina</taxon>
        <taxon>Dothideomycetes</taxon>
        <taxon>Dothideomycetidae</taxon>
        <taxon>Capnodiales</taxon>
        <taxon>Piedraiaceae</taxon>
        <taxon>Piedraia</taxon>
    </lineage>
</organism>
<keyword evidence="4" id="KW-1185">Reference proteome</keyword>
<dbReference type="GO" id="GO:0031267">
    <property type="term" value="F:small GTPase binding"/>
    <property type="evidence" value="ECO:0007669"/>
    <property type="project" value="TreeGrafter"/>
</dbReference>
<feature type="domain" description="Rab-GAP TBC" evidence="2">
    <location>
        <begin position="143"/>
        <end position="371"/>
    </location>
</feature>
<dbReference type="SUPFAM" id="SSF47923">
    <property type="entry name" value="Ypt/Rab-GAP domain of gyp1p"/>
    <property type="match status" value="2"/>
</dbReference>
<dbReference type="PANTHER" id="PTHR47219:SF20">
    <property type="entry name" value="TBC1 DOMAIN FAMILY MEMBER 2B"/>
    <property type="match status" value="1"/>
</dbReference>
<name>A0A6A7C0R8_9PEZI</name>
<dbReference type="PROSITE" id="PS50086">
    <property type="entry name" value="TBC_RABGAP"/>
    <property type="match status" value="1"/>
</dbReference>
<dbReference type="PANTHER" id="PTHR47219">
    <property type="entry name" value="RAB GTPASE-ACTIVATING PROTEIN 1-LIKE"/>
    <property type="match status" value="1"/>
</dbReference>
<evidence type="ECO:0000313" key="3">
    <source>
        <dbReference type="EMBL" id="KAF2860318.1"/>
    </source>
</evidence>
<dbReference type="Gene3D" id="1.10.472.80">
    <property type="entry name" value="Ypt/Rab-GAP domain of gyp1p, domain 3"/>
    <property type="match status" value="1"/>
</dbReference>
<evidence type="ECO:0000259" key="2">
    <source>
        <dbReference type="PROSITE" id="PS50086"/>
    </source>
</evidence>
<feature type="region of interest" description="Disordered" evidence="1">
    <location>
        <begin position="430"/>
        <end position="472"/>
    </location>
</feature>
<accession>A0A6A7C0R8</accession>
<proteinExistence type="predicted"/>
<reference evidence="3" key="1">
    <citation type="journal article" date="2020" name="Stud. Mycol.">
        <title>101 Dothideomycetes genomes: a test case for predicting lifestyles and emergence of pathogens.</title>
        <authorList>
            <person name="Haridas S."/>
            <person name="Albert R."/>
            <person name="Binder M."/>
            <person name="Bloem J."/>
            <person name="Labutti K."/>
            <person name="Salamov A."/>
            <person name="Andreopoulos B."/>
            <person name="Baker S."/>
            <person name="Barry K."/>
            <person name="Bills G."/>
            <person name="Bluhm B."/>
            <person name="Cannon C."/>
            <person name="Castanera R."/>
            <person name="Culley D."/>
            <person name="Daum C."/>
            <person name="Ezra D."/>
            <person name="Gonzalez J."/>
            <person name="Henrissat B."/>
            <person name="Kuo A."/>
            <person name="Liang C."/>
            <person name="Lipzen A."/>
            <person name="Lutzoni F."/>
            <person name="Magnuson J."/>
            <person name="Mondo S."/>
            <person name="Nolan M."/>
            <person name="Ohm R."/>
            <person name="Pangilinan J."/>
            <person name="Park H.-J."/>
            <person name="Ramirez L."/>
            <person name="Alfaro M."/>
            <person name="Sun H."/>
            <person name="Tritt A."/>
            <person name="Yoshinaga Y."/>
            <person name="Zwiers L.-H."/>
            <person name="Turgeon B."/>
            <person name="Goodwin S."/>
            <person name="Spatafora J."/>
            <person name="Crous P."/>
            <person name="Grigoriev I."/>
        </authorList>
    </citation>
    <scope>NUCLEOTIDE SEQUENCE</scope>
    <source>
        <strain evidence="3">CBS 480.64</strain>
    </source>
</reference>
<dbReference type="Pfam" id="PF00566">
    <property type="entry name" value="RabGAP-TBC"/>
    <property type="match status" value="1"/>
</dbReference>
<dbReference type="AlphaFoldDB" id="A0A6A7C0R8"/>
<dbReference type="Proteomes" id="UP000799421">
    <property type="component" value="Unassembled WGS sequence"/>
</dbReference>
<dbReference type="InterPro" id="IPR000195">
    <property type="entry name" value="Rab-GAP-TBC_dom"/>
</dbReference>
<evidence type="ECO:0000313" key="4">
    <source>
        <dbReference type="Proteomes" id="UP000799421"/>
    </source>
</evidence>
<sequence length="472" mass="53376">MVFDATTRASLQFTRPASTQPYEASSLRVVGHHRRSQSASLLKRWVSSPARTYSPSKELTTEELKPEPTVQVEQVPRDRYGFKKTSQYISSAEYDAWDRVYSEHILRRTKKWHALMKAYGLNTEKPYRFPPKSDKITRYVRKGIPPDFRGAAWFWYGGGHSRLARNPNLYQRLLQDIQNGKLSDNDREHIERDLNRTFPDNIRFKPDMAAMPDTKPRGGGGKSSQSSETSIVQSLRRVLQAFAVHNPEIGYCQSLNFIAGLLLLFLDEDEKKAFTLLEIVTSEYLPGTHGIALEGANIDIAVLMSLIQETMTPIWNKLDDKSSGLAGDPTAQALRLPTVSLATTAWFMSLFVGTLPIEAVLRVWDCLFFEGSKTLFRVALAIFRAGQKQILAVHDSVEIFQVVQTIPRTMLDINTLMEVSFGGRRKGGFGGVSQKDIERRRESRRQDVQNGVGRLHAKDGSWKARLKGRGRA</sequence>